<proteinExistence type="inferred from homology"/>
<dbReference type="GO" id="GO:0005783">
    <property type="term" value="C:endoplasmic reticulum"/>
    <property type="evidence" value="ECO:0007669"/>
    <property type="project" value="TreeGrafter"/>
</dbReference>
<protein>
    <recommendedName>
        <fullName evidence="4">General vesicular transport factor p115</fullName>
    </recommendedName>
</protein>
<evidence type="ECO:0000256" key="4">
    <source>
        <dbReference type="ARBA" id="ARBA00018243"/>
    </source>
</evidence>
<dbReference type="GO" id="GO:0000139">
    <property type="term" value="C:Golgi membrane"/>
    <property type="evidence" value="ECO:0007669"/>
    <property type="project" value="UniProtKB-SubCell"/>
</dbReference>
<keyword evidence="6" id="KW-0677">Repeat</keyword>
<keyword evidence="9" id="KW-0472">Membrane</keyword>
<comment type="caution">
    <text evidence="13">The sequence shown here is derived from an EMBL/GenBank/DDBJ whole genome shotgun (WGS) entry which is preliminary data.</text>
</comment>
<dbReference type="PANTHER" id="PTHR10013:SF0">
    <property type="entry name" value="GENERAL VESICULAR TRANSPORT FACTOR P115"/>
    <property type="match status" value="1"/>
</dbReference>
<dbReference type="InterPro" id="IPR016024">
    <property type="entry name" value="ARM-type_fold"/>
</dbReference>
<evidence type="ECO:0000256" key="1">
    <source>
        <dbReference type="ARBA" id="ARBA00004395"/>
    </source>
</evidence>
<comment type="subcellular location">
    <subcellularLocation>
        <location evidence="2">Cytoplasm</location>
    </subcellularLocation>
    <subcellularLocation>
        <location evidence="1">Golgi apparatus membrane</location>
        <topology evidence="1">Peripheral membrane protein</topology>
    </subcellularLocation>
</comment>
<dbReference type="GO" id="GO:0006888">
    <property type="term" value="P:endoplasmic reticulum to Golgi vesicle-mediated transport"/>
    <property type="evidence" value="ECO:0007669"/>
    <property type="project" value="TreeGrafter"/>
</dbReference>
<feature type="coiled-coil region" evidence="10">
    <location>
        <begin position="802"/>
        <end position="829"/>
    </location>
</feature>
<evidence type="ECO:0000259" key="11">
    <source>
        <dbReference type="Pfam" id="PF04869"/>
    </source>
</evidence>
<dbReference type="Gene3D" id="1.25.10.10">
    <property type="entry name" value="Leucine-rich Repeat Variant"/>
    <property type="match status" value="1"/>
</dbReference>
<dbReference type="Pfam" id="PF04871">
    <property type="entry name" value="Uso1_p115_C"/>
    <property type="match status" value="1"/>
</dbReference>
<feature type="domain" description="Uso1/p115-like vesicle tethering protein C-terminal" evidence="12">
    <location>
        <begin position="774"/>
        <end position="871"/>
    </location>
</feature>
<evidence type="ECO:0000256" key="9">
    <source>
        <dbReference type="ARBA" id="ARBA00023136"/>
    </source>
</evidence>
<dbReference type="InterPro" id="IPR006953">
    <property type="entry name" value="Vesicle_Uso1_P115_head"/>
</dbReference>
<dbReference type="EMBL" id="JAKKPZ010000057">
    <property type="protein sequence ID" value="KAI1705381.1"/>
    <property type="molecule type" value="Genomic_DNA"/>
</dbReference>
<evidence type="ECO:0000313" key="14">
    <source>
        <dbReference type="Proteomes" id="UP001201812"/>
    </source>
</evidence>
<dbReference type="GO" id="GO:0006886">
    <property type="term" value="P:intracellular protein transport"/>
    <property type="evidence" value="ECO:0007669"/>
    <property type="project" value="InterPro"/>
</dbReference>
<reference evidence="13" key="1">
    <citation type="submission" date="2022-01" db="EMBL/GenBank/DDBJ databases">
        <title>Genome Sequence Resource for Two Populations of Ditylenchus destructor, the Migratory Endoparasitic Phytonematode.</title>
        <authorList>
            <person name="Zhang H."/>
            <person name="Lin R."/>
            <person name="Xie B."/>
        </authorList>
    </citation>
    <scope>NUCLEOTIDE SEQUENCE</scope>
    <source>
        <strain evidence="13">BazhouSP</strain>
    </source>
</reference>
<evidence type="ECO:0000256" key="7">
    <source>
        <dbReference type="ARBA" id="ARBA00023034"/>
    </source>
</evidence>
<dbReference type="GO" id="GO:0005795">
    <property type="term" value="C:Golgi stack"/>
    <property type="evidence" value="ECO:0007669"/>
    <property type="project" value="TreeGrafter"/>
</dbReference>
<comment type="similarity">
    <text evidence="3">Belongs to the VDP/USO1/EDE1 family.</text>
</comment>
<sequence length="883" mass="99532">MWRSIFGASDDPQGSDETGVEIVEKLVERLETSSAVEDRRDALKALRSLSKNLRLHVATRGMNSYIEILTKEHDVTDLVGLTLDVLNVVLIEEEDGPLENDEIGDRLAELIVQKPGFMGAMIKLFECYDFTVRKNAVQLLTSLLRHRASEVQQMIINEPVGISRVVDLLHDKREVIRNGVVLMLSELSRGNTALQQLLAYENTFQLLFSIVEQEPLDSIVVEDCLFVILNLLKKNPSNQELFREASLIASLTTLANSFIFPSEEQQQLNGAGLDDGDWSSQKIANFIFILQIIRALVSPVDNVHNATHSAQKVILQSGMLDLLCKVLLSQLGVSVDVLSESVVAVAEIIRANYANQEFFAQSTVADEESVRPALLILLLSMTADRQPFRLRCAVFYCFLCYLYDNEKGKIKVLDTLLPSSSEASAENGMALIGHYLCSAIVSTESVQVWFGSICLMHTLLDADHLKPQLLRVQLSTANSTEPTSLLNHVVKMLISAGARKLQVRCGLLMLLSVWLHGCPEACHVFMSADENTHYLTSQLLDQYSDVSEAEAQVVKGLVAFVLGICIQNWSPENAEEKNSLMHLVERRVGKERVAECLDGLSKSEFYIRAAQRPQPMAKHPGELLLEYQFTKAFKGLEGEILKIFRPNGEFTAGPSNSNVVVASYKKLIKQQDETIAELMQQLKSAKEGTPQDVECNGTAYKSETGAKNELERLRQELKEKATICEERAEAVVKLEQLTEIAKQWQAEAEKYQKWATQWQQYQVAQLPNPTEPLIQQLQTQQHELEEQLQYGWQAFEGQSHTLAEMAKQLEEKDNRIRELEQKLATCENLSDRPPENGTLRKEHEDLLVLLADQDNKLSYYRKRLTQLGETIYQKFAYSKMRKS</sequence>
<evidence type="ECO:0000256" key="6">
    <source>
        <dbReference type="ARBA" id="ARBA00022737"/>
    </source>
</evidence>
<dbReference type="InterPro" id="IPR006955">
    <property type="entry name" value="Uso1_p115_C"/>
</dbReference>
<keyword evidence="5" id="KW-0963">Cytoplasm</keyword>
<evidence type="ECO:0000256" key="3">
    <source>
        <dbReference type="ARBA" id="ARBA00006960"/>
    </source>
</evidence>
<dbReference type="InterPro" id="IPR041209">
    <property type="entry name" value="P115_Arm_rpt"/>
</dbReference>
<evidence type="ECO:0000256" key="8">
    <source>
        <dbReference type="ARBA" id="ARBA00023054"/>
    </source>
</evidence>
<accession>A0AAD4R2L3</accession>
<dbReference type="PANTHER" id="PTHR10013">
    <property type="entry name" value="GENERAL VESICULAR TRANSPORT FACTOR P115"/>
    <property type="match status" value="1"/>
</dbReference>
<feature type="domain" description="Vesicle tethering protein Uso1/P115-like head" evidence="11">
    <location>
        <begin position="352"/>
        <end position="642"/>
    </location>
</feature>
<feature type="coiled-coil region" evidence="10">
    <location>
        <begin position="661"/>
        <end position="754"/>
    </location>
</feature>
<dbReference type="Proteomes" id="UP001201812">
    <property type="component" value="Unassembled WGS sequence"/>
</dbReference>
<dbReference type="SUPFAM" id="SSF48371">
    <property type="entry name" value="ARM repeat"/>
    <property type="match status" value="1"/>
</dbReference>
<dbReference type="Pfam" id="PF18770">
    <property type="entry name" value="Arm_vescicular"/>
    <property type="match status" value="1"/>
</dbReference>
<keyword evidence="7" id="KW-0333">Golgi apparatus</keyword>
<dbReference type="InterPro" id="IPR011989">
    <property type="entry name" value="ARM-like"/>
</dbReference>
<dbReference type="GO" id="GO:0048280">
    <property type="term" value="P:vesicle fusion with Golgi apparatus"/>
    <property type="evidence" value="ECO:0007669"/>
    <property type="project" value="InterPro"/>
</dbReference>
<gene>
    <name evidence="13" type="ORF">DdX_13696</name>
</gene>
<keyword evidence="14" id="KW-1185">Reference proteome</keyword>
<dbReference type="GO" id="GO:0012507">
    <property type="term" value="C:ER to Golgi transport vesicle membrane"/>
    <property type="evidence" value="ECO:0007669"/>
    <property type="project" value="TreeGrafter"/>
</dbReference>
<evidence type="ECO:0000256" key="10">
    <source>
        <dbReference type="SAM" id="Coils"/>
    </source>
</evidence>
<evidence type="ECO:0000259" key="12">
    <source>
        <dbReference type="Pfam" id="PF04871"/>
    </source>
</evidence>
<dbReference type="Pfam" id="PF04869">
    <property type="entry name" value="Uso1_p115_head"/>
    <property type="match status" value="1"/>
</dbReference>
<dbReference type="AlphaFoldDB" id="A0AAD4R2L3"/>
<evidence type="ECO:0000256" key="2">
    <source>
        <dbReference type="ARBA" id="ARBA00004496"/>
    </source>
</evidence>
<name>A0AAD4R2L3_9BILA</name>
<keyword evidence="8 10" id="KW-0175">Coiled coil</keyword>
<organism evidence="13 14">
    <name type="scientific">Ditylenchus destructor</name>
    <dbReference type="NCBI Taxonomy" id="166010"/>
    <lineage>
        <taxon>Eukaryota</taxon>
        <taxon>Metazoa</taxon>
        <taxon>Ecdysozoa</taxon>
        <taxon>Nematoda</taxon>
        <taxon>Chromadorea</taxon>
        <taxon>Rhabditida</taxon>
        <taxon>Tylenchina</taxon>
        <taxon>Tylenchomorpha</taxon>
        <taxon>Sphaerularioidea</taxon>
        <taxon>Anguinidae</taxon>
        <taxon>Anguininae</taxon>
        <taxon>Ditylenchus</taxon>
    </lineage>
</organism>
<dbReference type="GO" id="GO:0048211">
    <property type="term" value="P:Golgi vesicle docking"/>
    <property type="evidence" value="ECO:0007669"/>
    <property type="project" value="TreeGrafter"/>
</dbReference>
<dbReference type="GO" id="GO:0045056">
    <property type="term" value="P:transcytosis"/>
    <property type="evidence" value="ECO:0007669"/>
    <property type="project" value="TreeGrafter"/>
</dbReference>
<dbReference type="InterPro" id="IPR000225">
    <property type="entry name" value="Armadillo"/>
</dbReference>
<dbReference type="InterPro" id="IPR024095">
    <property type="entry name" value="Vesicle_P115"/>
</dbReference>
<evidence type="ECO:0000313" key="13">
    <source>
        <dbReference type="EMBL" id="KAI1705381.1"/>
    </source>
</evidence>
<dbReference type="SMART" id="SM00185">
    <property type="entry name" value="ARM"/>
    <property type="match status" value="3"/>
</dbReference>
<evidence type="ECO:0000256" key="5">
    <source>
        <dbReference type="ARBA" id="ARBA00022490"/>
    </source>
</evidence>